<evidence type="ECO:0000313" key="3">
    <source>
        <dbReference type="Proteomes" id="UP000324222"/>
    </source>
</evidence>
<protein>
    <submittedName>
        <fullName evidence="2">E3 ubiquitin-protein ligase UBR5</fullName>
    </submittedName>
</protein>
<organism evidence="2 3">
    <name type="scientific">Portunus trituberculatus</name>
    <name type="common">Swimming crab</name>
    <name type="synonym">Neptunus trituberculatus</name>
    <dbReference type="NCBI Taxonomy" id="210409"/>
    <lineage>
        <taxon>Eukaryota</taxon>
        <taxon>Metazoa</taxon>
        <taxon>Ecdysozoa</taxon>
        <taxon>Arthropoda</taxon>
        <taxon>Crustacea</taxon>
        <taxon>Multicrustacea</taxon>
        <taxon>Malacostraca</taxon>
        <taxon>Eumalacostraca</taxon>
        <taxon>Eucarida</taxon>
        <taxon>Decapoda</taxon>
        <taxon>Pleocyemata</taxon>
        <taxon>Brachyura</taxon>
        <taxon>Eubrachyura</taxon>
        <taxon>Portunoidea</taxon>
        <taxon>Portunidae</taxon>
        <taxon>Portuninae</taxon>
        <taxon>Portunus</taxon>
    </lineage>
</organism>
<dbReference type="Proteomes" id="UP000324222">
    <property type="component" value="Unassembled WGS sequence"/>
</dbReference>
<feature type="compositionally biased region" description="Polar residues" evidence="1">
    <location>
        <begin position="170"/>
        <end position="184"/>
    </location>
</feature>
<dbReference type="GO" id="GO:0005737">
    <property type="term" value="C:cytoplasm"/>
    <property type="evidence" value="ECO:0007669"/>
    <property type="project" value="TreeGrafter"/>
</dbReference>
<dbReference type="PANTHER" id="PTHR46276:SF1">
    <property type="entry name" value="E3 UBIQUITIN-PROTEIN LIGASE UBR5"/>
    <property type="match status" value="1"/>
</dbReference>
<feature type="compositionally biased region" description="Low complexity" evidence="1">
    <location>
        <begin position="293"/>
        <end position="307"/>
    </location>
</feature>
<dbReference type="GO" id="GO:0005634">
    <property type="term" value="C:nucleus"/>
    <property type="evidence" value="ECO:0007669"/>
    <property type="project" value="TreeGrafter"/>
</dbReference>
<feature type="compositionally biased region" description="Acidic residues" evidence="1">
    <location>
        <begin position="141"/>
        <end position="169"/>
    </location>
</feature>
<name>A0A5B7FRC2_PORTR</name>
<evidence type="ECO:0000313" key="2">
    <source>
        <dbReference type="EMBL" id="MPC50330.1"/>
    </source>
</evidence>
<feature type="region of interest" description="Disordered" evidence="1">
    <location>
        <begin position="797"/>
        <end position="827"/>
    </location>
</feature>
<evidence type="ECO:0000256" key="1">
    <source>
        <dbReference type="SAM" id="MobiDB-lite"/>
    </source>
</evidence>
<comment type="caution">
    <text evidence="2">The sequence shown here is derived from an EMBL/GenBank/DDBJ whole genome shotgun (WGS) entry which is preliminary data.</text>
</comment>
<dbReference type="GO" id="GO:0000209">
    <property type="term" value="P:protein polyubiquitination"/>
    <property type="evidence" value="ECO:0007669"/>
    <property type="project" value="TreeGrafter"/>
</dbReference>
<gene>
    <name evidence="2" type="primary">Ubr5_1</name>
    <name evidence="2" type="ORF">E2C01_044158</name>
</gene>
<dbReference type="AlphaFoldDB" id="A0A5B7FRC2"/>
<sequence>MRHKKNGTPTISQPQNSLARSLKLRLALSLKMQLGQIAYKLTGDHCADWYVYFQVFESLIPVAVTELCDAADALMLPVRLNYVKPTAPFPLTSTHVDANHGSPASRSRRTRPDHILPPQVDDHDNEGGSERDDANERSEQEGDGVAEVEGGESDMELDLLAESDSDSDDNQSAVDNTSAQRSVQTGATAGSDGEDDSGESSPGEDEDDESEAAETDEFDSAELLSDEQLERRGNTSSTARNIAPHNLQWAVRNPRDTSSRSGGTTGGPAATGSSSTTSSGLIYIDPTSLRHGPTSSSSVTPSSHEPVSLATTNNTLARAFTIVVRQMSSLLSLACDLVRDGVLTSRTPGGGAGASSIPGSSGSSTTANQICLTPTIISALLKQVDARLQPTWDWLLSLMDSTESQLRFGRELNQLIEGSGGGSTSTSTSAPAGIPASRPRERSAGRTGLFIRDPLTGPLSRYQSARRGARAVTSTADPQNARRDTLSYVVSLLRAHKNEHCDTLPDIDVGSLKHIAYVFDALISYLRCCESDSSAHIDSGGAECTGFSWERDENENEDDMDDLPSITPSAGDNVFSTSLQEALPLADKPHLLQPNARREELFGIPRAHSHSSGTETRTPLDTPLSRLGVLDNLHMVGPYPPTPPQSYAHMLGSVRTVDHQPTDLSVYSSGHMRDIKFRCYSFFIGNDGSQAKLYSYIGFQRIPDGIGRTGSSLAEGMSDHTNNAAGHFSSESTPARASVKSVIVRVGSSPVSSAFKSEGSTSSSLAPNLASTSTTSYSSGCIGGRGGTDLLVVPLDGRSSRGSEMGVHTPHDVSANVTIDTTHDQMK</sequence>
<dbReference type="GO" id="GO:0034450">
    <property type="term" value="F:ubiquitin-ubiquitin ligase activity"/>
    <property type="evidence" value="ECO:0007669"/>
    <property type="project" value="TreeGrafter"/>
</dbReference>
<accession>A0A5B7FRC2</accession>
<dbReference type="OrthoDB" id="298098at2759"/>
<feature type="region of interest" description="Disordered" evidence="1">
    <location>
        <begin position="417"/>
        <end position="443"/>
    </location>
</feature>
<feature type="compositionally biased region" description="Basic and acidic residues" evidence="1">
    <location>
        <begin position="110"/>
        <end position="140"/>
    </location>
</feature>
<dbReference type="EMBL" id="VSRR010009437">
    <property type="protein sequence ID" value="MPC50330.1"/>
    <property type="molecule type" value="Genomic_DNA"/>
</dbReference>
<dbReference type="GO" id="GO:0090263">
    <property type="term" value="P:positive regulation of canonical Wnt signaling pathway"/>
    <property type="evidence" value="ECO:0007669"/>
    <property type="project" value="TreeGrafter"/>
</dbReference>
<reference evidence="2 3" key="1">
    <citation type="submission" date="2019-05" db="EMBL/GenBank/DDBJ databases">
        <title>Another draft genome of Portunus trituberculatus and its Hox gene families provides insights of decapod evolution.</title>
        <authorList>
            <person name="Jeong J.-H."/>
            <person name="Song I."/>
            <person name="Kim S."/>
            <person name="Choi T."/>
            <person name="Kim D."/>
            <person name="Ryu S."/>
            <person name="Kim W."/>
        </authorList>
    </citation>
    <scope>NUCLEOTIDE SEQUENCE [LARGE SCALE GENOMIC DNA]</scope>
    <source>
        <tissue evidence="2">Muscle</tissue>
    </source>
</reference>
<proteinExistence type="predicted"/>
<feature type="compositionally biased region" description="Low complexity" evidence="1">
    <location>
        <begin position="259"/>
        <end position="280"/>
    </location>
</feature>
<keyword evidence="3" id="KW-1185">Reference proteome</keyword>
<dbReference type="PANTHER" id="PTHR46276">
    <property type="entry name" value="E3 UBIQUITIN-PROTEIN LIGASE UBR5"/>
    <property type="match status" value="1"/>
</dbReference>
<feature type="region of interest" description="Disordered" evidence="1">
    <location>
        <begin position="89"/>
        <end position="307"/>
    </location>
</feature>
<feature type="compositionally biased region" description="Acidic residues" evidence="1">
    <location>
        <begin position="192"/>
        <end position="227"/>
    </location>
</feature>